<keyword evidence="3" id="KW-1185">Reference proteome</keyword>
<sequence>GSTMTPITTDMFMDQRPCSQTSPPDLIKRNIVELPLIFLELL</sequence>
<organism evidence="2 3">
    <name type="scientific">Pygoscelis adeliae</name>
    <name type="common">Adelie penguin</name>
    <dbReference type="NCBI Taxonomy" id="9238"/>
    <lineage>
        <taxon>Eukaryota</taxon>
        <taxon>Metazoa</taxon>
        <taxon>Chordata</taxon>
        <taxon>Craniata</taxon>
        <taxon>Vertebrata</taxon>
        <taxon>Euteleostomi</taxon>
        <taxon>Archelosauria</taxon>
        <taxon>Archosauria</taxon>
        <taxon>Dinosauria</taxon>
        <taxon>Saurischia</taxon>
        <taxon>Theropoda</taxon>
        <taxon>Coelurosauria</taxon>
        <taxon>Aves</taxon>
        <taxon>Neognathae</taxon>
        <taxon>Neoaves</taxon>
        <taxon>Aequornithes</taxon>
        <taxon>Sphenisciformes</taxon>
        <taxon>Spheniscidae</taxon>
        <taxon>Pygoscelis</taxon>
    </lineage>
</organism>
<protein>
    <submittedName>
        <fullName evidence="2">Uncharacterized protein</fullName>
    </submittedName>
</protein>
<dbReference type="EMBL" id="KL225167">
    <property type="protein sequence ID" value="KFW68488.1"/>
    <property type="molecule type" value="Genomic_DNA"/>
</dbReference>
<feature type="non-terminal residue" evidence="2">
    <location>
        <position position="42"/>
    </location>
</feature>
<reference evidence="2 3" key="1">
    <citation type="submission" date="2014-04" db="EMBL/GenBank/DDBJ databases">
        <title>Genome evolution of avian class.</title>
        <authorList>
            <person name="Zhang G."/>
            <person name="Li C."/>
        </authorList>
    </citation>
    <scope>NUCLEOTIDE SEQUENCE [LARGE SCALE GENOMIC DNA]</scope>
    <source>
        <strain evidence="2">BGI_AS28</strain>
    </source>
</reference>
<feature type="non-terminal residue" evidence="2">
    <location>
        <position position="1"/>
    </location>
</feature>
<dbReference type="Proteomes" id="UP000054081">
    <property type="component" value="Unassembled WGS sequence"/>
</dbReference>
<evidence type="ECO:0000313" key="3">
    <source>
        <dbReference type="Proteomes" id="UP000054081"/>
    </source>
</evidence>
<gene>
    <name evidence="2" type="ORF">AS28_09781</name>
</gene>
<accession>A0A093NUN0</accession>
<name>A0A093NUN0_PYGAD</name>
<dbReference type="AlphaFoldDB" id="A0A093NUN0"/>
<evidence type="ECO:0000313" key="2">
    <source>
        <dbReference type="EMBL" id="KFW68488.1"/>
    </source>
</evidence>
<proteinExistence type="predicted"/>
<evidence type="ECO:0000256" key="1">
    <source>
        <dbReference type="SAM" id="MobiDB-lite"/>
    </source>
</evidence>
<feature type="region of interest" description="Disordered" evidence="1">
    <location>
        <begin position="1"/>
        <end position="20"/>
    </location>
</feature>